<name>A0A0S2SG52_9GAMM</name>
<dbReference type="Proteomes" id="UP000058114">
    <property type="component" value="Chromosome"/>
</dbReference>
<evidence type="ECO:0000313" key="2">
    <source>
        <dbReference type="EMBL" id="ALP40675.1"/>
    </source>
</evidence>
<evidence type="ECO:0000313" key="3">
    <source>
        <dbReference type="Proteomes" id="UP000058114"/>
    </source>
</evidence>
<reference evidence="3" key="1">
    <citation type="submission" date="2015-10" db="EMBL/GenBank/DDBJ databases">
        <title>Complete Genome Sequence of Aeromonas schubertii strain WL1483.</title>
        <authorList>
            <person name="Liu L."/>
        </authorList>
    </citation>
    <scope>NUCLEOTIDE SEQUENCE [LARGE SCALE GENOMIC DNA]</scope>
    <source>
        <strain evidence="3">WL1483</strain>
    </source>
</reference>
<organism evidence="2 3">
    <name type="scientific">Aeromonas schubertii</name>
    <dbReference type="NCBI Taxonomy" id="652"/>
    <lineage>
        <taxon>Bacteria</taxon>
        <taxon>Pseudomonadati</taxon>
        <taxon>Pseudomonadota</taxon>
        <taxon>Gammaproteobacteria</taxon>
        <taxon>Aeromonadales</taxon>
        <taxon>Aeromonadaceae</taxon>
        <taxon>Aeromonas</taxon>
    </lineage>
</organism>
<dbReference type="PANTHER" id="PTHR35535">
    <property type="entry name" value="HEAT SHOCK PROTEIN HSLJ"/>
    <property type="match status" value="1"/>
</dbReference>
<dbReference type="InterPro" id="IPR038670">
    <property type="entry name" value="HslJ-like_sf"/>
</dbReference>
<dbReference type="PROSITE" id="PS51257">
    <property type="entry name" value="PROKAR_LIPOPROTEIN"/>
    <property type="match status" value="1"/>
</dbReference>
<dbReference type="Gene3D" id="2.40.128.270">
    <property type="match status" value="1"/>
</dbReference>
<dbReference type="InterPro" id="IPR005184">
    <property type="entry name" value="DUF306_Meta_HslJ"/>
</dbReference>
<feature type="domain" description="DUF306" evidence="1">
    <location>
        <begin position="26"/>
        <end position="128"/>
    </location>
</feature>
<reference evidence="2 3" key="2">
    <citation type="journal article" date="2016" name="Genome Announc.">
        <title>Complete Genome Sequence of the Highly Virulent Aeromonas schubertii Strain WL1483, Isolated from Diseased Snakehead Fish (Channa argus) in China.</title>
        <authorList>
            <person name="Liu L."/>
            <person name="Li N."/>
            <person name="Zhang D."/>
            <person name="Fu X."/>
            <person name="Shi C."/>
            <person name="Lin Q."/>
            <person name="Hao G."/>
        </authorList>
    </citation>
    <scope>NUCLEOTIDE SEQUENCE [LARGE SCALE GENOMIC DNA]</scope>
    <source>
        <strain evidence="2 3">WL1483</strain>
    </source>
</reference>
<protein>
    <submittedName>
        <fullName evidence="2">Heat shock protein HslJ</fullName>
    </submittedName>
</protein>
<evidence type="ECO:0000259" key="1">
    <source>
        <dbReference type="Pfam" id="PF03724"/>
    </source>
</evidence>
<dbReference type="EMBL" id="CP013067">
    <property type="protein sequence ID" value="ALP40675.1"/>
    <property type="molecule type" value="Genomic_DNA"/>
</dbReference>
<gene>
    <name evidence="2" type="ORF">WL1483_1256</name>
</gene>
<dbReference type="RefSeq" id="WP_060588158.1">
    <property type="nucleotide sequence ID" value="NZ_CP013067.1"/>
</dbReference>
<accession>A0A0S2SG52</accession>
<sequence length="137" mass="15238">MNRPAMTLASLLLLTACSTTCPTQTDLMHHHWVLESLDGQAVRAERGQEPDLEIGENFTVNGIAGCNRYFGMGNLDRGRFWVTSLGNTEMACTVPLDTVEQAVLTTLQEGASLTLEPEQLILKGKRHTLHCRLEDWK</sequence>
<dbReference type="InterPro" id="IPR053147">
    <property type="entry name" value="Hsp_HslJ-like"/>
</dbReference>
<dbReference type="PATRIC" id="fig|652.5.peg.4381"/>
<dbReference type="AlphaFoldDB" id="A0A0S2SG52"/>
<keyword evidence="2" id="KW-0346">Stress response</keyword>
<proteinExistence type="predicted"/>
<dbReference type="Pfam" id="PF03724">
    <property type="entry name" value="META"/>
    <property type="match status" value="1"/>
</dbReference>
<dbReference type="PANTHER" id="PTHR35535:SF1">
    <property type="entry name" value="HEAT SHOCK PROTEIN HSLJ"/>
    <property type="match status" value="1"/>
</dbReference>
<dbReference type="KEGG" id="asr:WL1483_1256"/>